<dbReference type="InterPro" id="IPR027417">
    <property type="entry name" value="P-loop_NTPase"/>
</dbReference>
<feature type="domain" description="Terminase large subunit-like ATPase" evidence="1">
    <location>
        <begin position="75"/>
        <end position="247"/>
    </location>
</feature>
<dbReference type="GO" id="GO:0004519">
    <property type="term" value="F:endonuclease activity"/>
    <property type="evidence" value="ECO:0007669"/>
    <property type="project" value="InterPro"/>
</dbReference>
<dbReference type="InterPro" id="IPR046461">
    <property type="entry name" value="TerL_ATPase"/>
</dbReference>
<dbReference type="InterPro" id="IPR005021">
    <property type="entry name" value="Terminase_largesu-like"/>
</dbReference>
<dbReference type="PANTHER" id="PTHR41287:SF1">
    <property type="entry name" value="PROTEIN YMFN"/>
    <property type="match status" value="1"/>
</dbReference>
<dbReference type="Pfam" id="PF20441">
    <property type="entry name" value="TerL_nuclease"/>
    <property type="match status" value="1"/>
</dbReference>
<dbReference type="Gene3D" id="3.40.50.300">
    <property type="entry name" value="P-loop containing nucleotide triphosphate hydrolases"/>
    <property type="match status" value="1"/>
</dbReference>
<reference evidence="3" key="1">
    <citation type="submission" date="2020-04" db="EMBL/GenBank/DDBJ databases">
        <authorList>
            <person name="Chiriac C."/>
            <person name="Salcher M."/>
            <person name="Ghai R."/>
            <person name="Kavagutti S V."/>
        </authorList>
    </citation>
    <scope>NUCLEOTIDE SEQUENCE</scope>
</reference>
<dbReference type="InterPro" id="IPR046462">
    <property type="entry name" value="TerL_nuclease"/>
</dbReference>
<dbReference type="EMBL" id="LR796547">
    <property type="protein sequence ID" value="CAB4150844.1"/>
    <property type="molecule type" value="Genomic_DNA"/>
</dbReference>
<evidence type="ECO:0000259" key="1">
    <source>
        <dbReference type="Pfam" id="PF03354"/>
    </source>
</evidence>
<accession>A0A6J5MV97</accession>
<gene>
    <name evidence="3" type="ORF">UFOVP577_44</name>
</gene>
<evidence type="ECO:0000313" key="3">
    <source>
        <dbReference type="EMBL" id="CAB4150844.1"/>
    </source>
</evidence>
<feature type="domain" description="Terminase large subunit-like endonuclease" evidence="2">
    <location>
        <begin position="263"/>
        <end position="540"/>
    </location>
</feature>
<proteinExistence type="predicted"/>
<protein>
    <submittedName>
        <fullName evidence="3">COG4626 Phage terminase-like protein, large subunit</fullName>
    </submittedName>
</protein>
<evidence type="ECO:0000259" key="2">
    <source>
        <dbReference type="Pfam" id="PF20441"/>
    </source>
</evidence>
<sequence length="554" mass="62406">MNWQQGVKYATAVSKGEINVCRDVRLACQRFINQYENQEWEYYFDPDYPAHVLEFAAELRHTKGPLAGQTLELEPFQILLICAIYGFRRKKDHRVRMVQDVILFIPRKAGKSTLTAVIGLYELQCGEAGPEVYTLATSREQATIVFDAAKGFHEAMSPDMASLFLPSKYDIKKAGDSQSKFMALSRDTKKTGDGKNPSCVIIDEAAQIVDRNSIEVLHSGMVARMNPLRIYITTASFTKETKFYEDMAMFQSMLHGEAPDNPRWFGLLYALDPQDDWQNPETWAKANPMHGISVFEESIASRAEESKHKPATLNEFLCKTLNIFVSANSAWIDKANWEKAKTEIGQREPEAVFIGFDLAATRDLNAVCTLSRFSDTDYEAKFKFFLPEDSIAHIPKHYMDIFRMAITSGALHLTQGNVMDDREISDYIQKEAAANPNLKEVGYDAYNAANIVARLHEVGLPVKKVGQGMAVLNNPSKQVERLILNCGIKHDGNPFVTWQLGNCEVYEDVNGNIKIRKNEADKSAKVDGIIAMIIAMHCALDNPMLSDNFGFRTF</sequence>
<dbReference type="Pfam" id="PF03354">
    <property type="entry name" value="TerL_ATPase"/>
    <property type="match status" value="1"/>
</dbReference>
<name>A0A6J5MV97_9CAUD</name>
<dbReference type="PANTHER" id="PTHR41287">
    <property type="match status" value="1"/>
</dbReference>
<organism evidence="3">
    <name type="scientific">uncultured Caudovirales phage</name>
    <dbReference type="NCBI Taxonomy" id="2100421"/>
    <lineage>
        <taxon>Viruses</taxon>
        <taxon>Duplodnaviria</taxon>
        <taxon>Heunggongvirae</taxon>
        <taxon>Uroviricota</taxon>
        <taxon>Caudoviricetes</taxon>
        <taxon>Peduoviridae</taxon>
        <taxon>Maltschvirus</taxon>
        <taxon>Maltschvirus maltsch</taxon>
    </lineage>
</organism>